<dbReference type="AlphaFoldDB" id="A0A4R4E3T9"/>
<dbReference type="EMBL" id="SKFH01000007">
    <property type="protein sequence ID" value="TCZ73340.1"/>
    <property type="molecule type" value="Genomic_DNA"/>
</dbReference>
<feature type="transmembrane region" description="Helical" evidence="1">
    <location>
        <begin position="104"/>
        <end position="122"/>
    </location>
</feature>
<sequence>MLRYLMLWFPMLLIAIFNGALRDLGYKRAFGELRAQQLSTLTLLLFFTLYIGFVLNRFPPASGVQAAWVGVLWLVLTLAFEFGFGRYQGRSWPQLLADYHLLRGRLWLLVPLWVALAPYLFYKLAKG</sequence>
<keyword evidence="1" id="KW-0812">Transmembrane</keyword>
<protein>
    <submittedName>
        <fullName evidence="2">Uncharacterized protein</fullName>
    </submittedName>
</protein>
<gene>
    <name evidence="2" type="ORF">E0486_06615</name>
</gene>
<keyword evidence="3" id="KW-1185">Reference proteome</keyword>
<evidence type="ECO:0000313" key="2">
    <source>
        <dbReference type="EMBL" id="TCZ73340.1"/>
    </source>
</evidence>
<reference evidence="2 3" key="1">
    <citation type="submission" date="2019-03" db="EMBL/GenBank/DDBJ databases">
        <authorList>
            <person name="Kim M.K.M."/>
        </authorList>
    </citation>
    <scope>NUCLEOTIDE SEQUENCE [LARGE SCALE GENOMIC DNA]</scope>
    <source>
        <strain evidence="2 3">17J68-15</strain>
    </source>
</reference>
<feature type="transmembrane region" description="Helical" evidence="1">
    <location>
        <begin position="38"/>
        <end position="55"/>
    </location>
</feature>
<keyword evidence="1" id="KW-1133">Transmembrane helix</keyword>
<evidence type="ECO:0000313" key="3">
    <source>
        <dbReference type="Proteomes" id="UP000295164"/>
    </source>
</evidence>
<feature type="transmembrane region" description="Helical" evidence="1">
    <location>
        <begin position="67"/>
        <end position="84"/>
    </location>
</feature>
<dbReference type="Proteomes" id="UP000295164">
    <property type="component" value="Unassembled WGS sequence"/>
</dbReference>
<dbReference type="OrthoDB" id="5194395at2"/>
<name>A0A4R4E3T9_9BACT</name>
<keyword evidence="1" id="KW-0472">Membrane</keyword>
<dbReference type="RefSeq" id="WP_131851359.1">
    <property type="nucleotide sequence ID" value="NZ_SKFH01000007.1"/>
</dbReference>
<accession>A0A4R4E3T9</accession>
<proteinExistence type="predicted"/>
<evidence type="ECO:0000256" key="1">
    <source>
        <dbReference type="SAM" id="Phobius"/>
    </source>
</evidence>
<organism evidence="2 3">
    <name type="scientific">Flaviaesturariibacter aridisoli</name>
    <dbReference type="NCBI Taxonomy" id="2545761"/>
    <lineage>
        <taxon>Bacteria</taxon>
        <taxon>Pseudomonadati</taxon>
        <taxon>Bacteroidota</taxon>
        <taxon>Chitinophagia</taxon>
        <taxon>Chitinophagales</taxon>
        <taxon>Chitinophagaceae</taxon>
        <taxon>Flaviaestuariibacter</taxon>
    </lineage>
</organism>
<comment type="caution">
    <text evidence="2">The sequence shown here is derived from an EMBL/GenBank/DDBJ whole genome shotgun (WGS) entry which is preliminary data.</text>
</comment>